<proteinExistence type="predicted"/>
<dbReference type="InterPro" id="IPR050807">
    <property type="entry name" value="TransReg_Diox_bact_type"/>
</dbReference>
<dbReference type="Gene3D" id="2.60.120.10">
    <property type="entry name" value="Jelly Rolls"/>
    <property type="match status" value="1"/>
</dbReference>
<feature type="domain" description="HTH cro/C1-type" evidence="2">
    <location>
        <begin position="17"/>
        <end position="71"/>
    </location>
</feature>
<gene>
    <name evidence="3" type="ORF">GCM10010411_92240</name>
</gene>
<dbReference type="Pfam" id="PF01381">
    <property type="entry name" value="HTH_3"/>
    <property type="match status" value="1"/>
</dbReference>
<dbReference type="InterPro" id="IPR010982">
    <property type="entry name" value="Lambda_DNA-bd_dom_sf"/>
</dbReference>
<dbReference type="CDD" id="cd02209">
    <property type="entry name" value="cupin_XRE_C"/>
    <property type="match status" value="1"/>
</dbReference>
<evidence type="ECO:0000313" key="3">
    <source>
        <dbReference type="EMBL" id="GAA2637960.1"/>
    </source>
</evidence>
<protein>
    <submittedName>
        <fullName evidence="3">XRE family transcriptional regulator</fullName>
    </submittedName>
</protein>
<keyword evidence="1" id="KW-0238">DNA-binding</keyword>
<organism evidence="3 4">
    <name type="scientific">Actinomadura fulvescens</name>
    <dbReference type="NCBI Taxonomy" id="46160"/>
    <lineage>
        <taxon>Bacteria</taxon>
        <taxon>Bacillati</taxon>
        <taxon>Actinomycetota</taxon>
        <taxon>Actinomycetes</taxon>
        <taxon>Streptosporangiales</taxon>
        <taxon>Thermomonosporaceae</taxon>
        <taxon>Actinomadura</taxon>
    </lineage>
</organism>
<dbReference type="Proteomes" id="UP001501509">
    <property type="component" value="Unassembled WGS sequence"/>
</dbReference>
<evidence type="ECO:0000259" key="2">
    <source>
        <dbReference type="PROSITE" id="PS50943"/>
    </source>
</evidence>
<sequence>MDVFSTGLQVDALGPRIRGARQAAGLSLDDLAARSGVSRSMLSDVERGAKLPSILVLDRIASGLGAPIGRLLGQREADPVAVLRREDVRTSRDEDGWEWRLLSPPLEDHGLQVVRVTAPPGTRVAEFSPHAPGSREWVTVERGTLTVTVGGTGHELADGEAISYPGDRPHAFANVSTDPCEYFLVMDIKPWLPGNPHIV</sequence>
<keyword evidence="4" id="KW-1185">Reference proteome</keyword>
<comment type="caution">
    <text evidence="3">The sequence shown here is derived from an EMBL/GenBank/DDBJ whole genome shotgun (WGS) entry which is preliminary data.</text>
</comment>
<dbReference type="SUPFAM" id="SSF51182">
    <property type="entry name" value="RmlC-like cupins"/>
    <property type="match status" value="1"/>
</dbReference>
<dbReference type="PANTHER" id="PTHR46797">
    <property type="entry name" value="HTH-TYPE TRANSCRIPTIONAL REGULATOR"/>
    <property type="match status" value="1"/>
</dbReference>
<accession>A0ABP6D7S1</accession>
<dbReference type="Gene3D" id="1.10.260.40">
    <property type="entry name" value="lambda repressor-like DNA-binding domains"/>
    <property type="match status" value="1"/>
</dbReference>
<dbReference type="EMBL" id="BAAATD010000024">
    <property type="protein sequence ID" value="GAA2637960.1"/>
    <property type="molecule type" value="Genomic_DNA"/>
</dbReference>
<dbReference type="InterPro" id="IPR013096">
    <property type="entry name" value="Cupin_2"/>
</dbReference>
<dbReference type="SUPFAM" id="SSF47413">
    <property type="entry name" value="lambda repressor-like DNA-binding domains"/>
    <property type="match status" value="1"/>
</dbReference>
<name>A0ABP6D7S1_9ACTN</name>
<dbReference type="InterPro" id="IPR011051">
    <property type="entry name" value="RmlC_Cupin_sf"/>
</dbReference>
<dbReference type="CDD" id="cd00093">
    <property type="entry name" value="HTH_XRE"/>
    <property type="match status" value="1"/>
</dbReference>
<dbReference type="Pfam" id="PF07883">
    <property type="entry name" value="Cupin_2"/>
    <property type="match status" value="1"/>
</dbReference>
<reference evidence="4" key="1">
    <citation type="journal article" date="2019" name="Int. J. Syst. Evol. Microbiol.">
        <title>The Global Catalogue of Microorganisms (GCM) 10K type strain sequencing project: providing services to taxonomists for standard genome sequencing and annotation.</title>
        <authorList>
            <consortium name="The Broad Institute Genomics Platform"/>
            <consortium name="The Broad Institute Genome Sequencing Center for Infectious Disease"/>
            <person name="Wu L."/>
            <person name="Ma J."/>
        </authorList>
    </citation>
    <scope>NUCLEOTIDE SEQUENCE [LARGE SCALE GENOMIC DNA]</scope>
    <source>
        <strain evidence="4">JCM 6833</strain>
    </source>
</reference>
<evidence type="ECO:0000256" key="1">
    <source>
        <dbReference type="ARBA" id="ARBA00023125"/>
    </source>
</evidence>
<dbReference type="PANTHER" id="PTHR46797:SF1">
    <property type="entry name" value="METHYLPHOSPHONATE SYNTHASE"/>
    <property type="match status" value="1"/>
</dbReference>
<dbReference type="RefSeq" id="WP_344549136.1">
    <property type="nucleotide sequence ID" value="NZ_BAAATD010000024.1"/>
</dbReference>
<evidence type="ECO:0000313" key="4">
    <source>
        <dbReference type="Proteomes" id="UP001501509"/>
    </source>
</evidence>
<dbReference type="SMART" id="SM00530">
    <property type="entry name" value="HTH_XRE"/>
    <property type="match status" value="1"/>
</dbReference>
<dbReference type="PROSITE" id="PS50943">
    <property type="entry name" value="HTH_CROC1"/>
    <property type="match status" value="1"/>
</dbReference>
<dbReference type="InterPro" id="IPR014710">
    <property type="entry name" value="RmlC-like_jellyroll"/>
</dbReference>
<dbReference type="InterPro" id="IPR001387">
    <property type="entry name" value="Cro/C1-type_HTH"/>
</dbReference>